<gene>
    <name evidence="2" type="ORF">glysoja_047430</name>
</gene>
<proteinExistence type="predicted"/>
<feature type="domain" description="PWWP" evidence="1">
    <location>
        <begin position="23"/>
        <end position="88"/>
    </location>
</feature>
<dbReference type="EMBL" id="KN639301">
    <property type="protein sequence ID" value="KHN48840.1"/>
    <property type="molecule type" value="Genomic_DNA"/>
</dbReference>
<dbReference type="Gene3D" id="2.30.30.140">
    <property type="match status" value="1"/>
</dbReference>
<dbReference type="AlphaFoldDB" id="A0A0B2SVH4"/>
<protein>
    <recommendedName>
        <fullName evidence="1">PWWP domain-containing protein</fullName>
    </recommendedName>
</protein>
<dbReference type="PROSITE" id="PS50812">
    <property type="entry name" value="PWWP"/>
    <property type="match status" value="1"/>
</dbReference>
<accession>A0A0B2SVH4</accession>
<dbReference type="SUPFAM" id="SSF63748">
    <property type="entry name" value="Tudor/PWWP/MBT"/>
    <property type="match status" value="1"/>
</dbReference>
<dbReference type="InterPro" id="IPR000313">
    <property type="entry name" value="PWWP_dom"/>
</dbReference>
<reference evidence="2" key="1">
    <citation type="submission" date="2014-07" db="EMBL/GenBank/DDBJ databases">
        <title>Identification of a novel salt tolerance gene in wild soybean by whole-genome sequencing.</title>
        <authorList>
            <person name="Lam H.-M."/>
            <person name="Qi X."/>
            <person name="Li M.-W."/>
            <person name="Liu X."/>
            <person name="Xie M."/>
            <person name="Ni M."/>
            <person name="Xu X."/>
        </authorList>
    </citation>
    <scope>NUCLEOTIDE SEQUENCE [LARGE SCALE GENOMIC DNA]</scope>
    <source>
        <tissue evidence="2">Root</tissue>
    </source>
</reference>
<dbReference type="Pfam" id="PF00855">
    <property type="entry name" value="PWWP"/>
    <property type="match status" value="1"/>
</dbReference>
<sequence length="88" mass="9642">MACGMSEKSEISEGGANDSMASVGDVIFVKLCGSSWWPAQFVDDNSVNKSVKTSKLTKRFPGDILVRHYGSYTSSVRAYCCTLVLFFE</sequence>
<organism evidence="2">
    <name type="scientific">Glycine soja</name>
    <name type="common">Wild soybean</name>
    <dbReference type="NCBI Taxonomy" id="3848"/>
    <lineage>
        <taxon>Eukaryota</taxon>
        <taxon>Viridiplantae</taxon>
        <taxon>Streptophyta</taxon>
        <taxon>Embryophyta</taxon>
        <taxon>Tracheophyta</taxon>
        <taxon>Spermatophyta</taxon>
        <taxon>Magnoliopsida</taxon>
        <taxon>eudicotyledons</taxon>
        <taxon>Gunneridae</taxon>
        <taxon>Pentapetalae</taxon>
        <taxon>rosids</taxon>
        <taxon>fabids</taxon>
        <taxon>Fabales</taxon>
        <taxon>Fabaceae</taxon>
        <taxon>Papilionoideae</taxon>
        <taxon>50 kb inversion clade</taxon>
        <taxon>NPAAA clade</taxon>
        <taxon>indigoferoid/millettioid clade</taxon>
        <taxon>Phaseoleae</taxon>
        <taxon>Glycine</taxon>
        <taxon>Glycine subgen. Soja</taxon>
    </lineage>
</organism>
<name>A0A0B2SVH4_GLYSO</name>
<evidence type="ECO:0000259" key="1">
    <source>
        <dbReference type="PROSITE" id="PS50812"/>
    </source>
</evidence>
<evidence type="ECO:0000313" key="2">
    <source>
        <dbReference type="EMBL" id="KHN48840.1"/>
    </source>
</evidence>
<dbReference type="Proteomes" id="UP000053555">
    <property type="component" value="Unassembled WGS sequence"/>
</dbReference>